<dbReference type="InterPro" id="IPR058627">
    <property type="entry name" value="MdtA-like_C"/>
</dbReference>
<dbReference type="Gene3D" id="2.40.30.170">
    <property type="match status" value="1"/>
</dbReference>
<feature type="coiled-coil region" evidence="3">
    <location>
        <begin position="132"/>
        <end position="159"/>
    </location>
</feature>
<dbReference type="GO" id="GO:0046677">
    <property type="term" value="P:response to antibiotic"/>
    <property type="evidence" value="ECO:0007669"/>
    <property type="project" value="TreeGrafter"/>
</dbReference>
<feature type="compositionally biased region" description="Basic residues" evidence="4">
    <location>
        <begin position="1"/>
        <end position="12"/>
    </location>
</feature>
<name>A0A6M1RZK4_9BACT</name>
<dbReference type="InterPro" id="IPR058624">
    <property type="entry name" value="MdtA-like_HH"/>
</dbReference>
<evidence type="ECO:0000256" key="1">
    <source>
        <dbReference type="ARBA" id="ARBA00004196"/>
    </source>
</evidence>
<evidence type="ECO:0000313" key="10">
    <source>
        <dbReference type="Proteomes" id="UP000477311"/>
    </source>
</evidence>
<keyword evidence="3" id="KW-0175">Coiled coil</keyword>
<dbReference type="SUPFAM" id="SSF111369">
    <property type="entry name" value="HlyD-like secretion proteins"/>
    <property type="match status" value="1"/>
</dbReference>
<evidence type="ECO:0000259" key="6">
    <source>
        <dbReference type="Pfam" id="PF25917"/>
    </source>
</evidence>
<dbReference type="EMBL" id="JAAKYA010000082">
    <property type="protein sequence ID" value="NGO40192.1"/>
    <property type="molecule type" value="Genomic_DNA"/>
</dbReference>
<dbReference type="NCBIfam" id="TIGR01730">
    <property type="entry name" value="RND_mfp"/>
    <property type="match status" value="1"/>
</dbReference>
<evidence type="ECO:0000313" key="9">
    <source>
        <dbReference type="EMBL" id="NGO40192.1"/>
    </source>
</evidence>
<comment type="similarity">
    <text evidence="2">Belongs to the membrane fusion protein (MFP) (TC 8.A.1) family.</text>
</comment>
<dbReference type="Pfam" id="PF25876">
    <property type="entry name" value="HH_MFP_RND"/>
    <property type="match status" value="1"/>
</dbReference>
<dbReference type="Pfam" id="PF25967">
    <property type="entry name" value="RND-MFP_C"/>
    <property type="match status" value="1"/>
</dbReference>
<dbReference type="AlphaFoldDB" id="A0A6M1RZK4"/>
<feature type="domain" description="Multidrug resistance protein MdtA-like barrel-sandwich hybrid" evidence="6">
    <location>
        <begin position="92"/>
        <end position="225"/>
    </location>
</feature>
<dbReference type="PANTHER" id="PTHR30158:SF10">
    <property type="entry name" value="CATION EFFLUX PUMP"/>
    <property type="match status" value="1"/>
</dbReference>
<feature type="domain" description="Multidrug resistance protein MdtA-like C-terminal permuted SH3" evidence="8">
    <location>
        <begin position="333"/>
        <end position="392"/>
    </location>
</feature>
<proteinExistence type="inferred from homology"/>
<dbReference type="PANTHER" id="PTHR30158">
    <property type="entry name" value="ACRA/E-RELATED COMPONENT OF DRUG EFFLUX TRANSPORTER"/>
    <property type="match status" value="1"/>
</dbReference>
<reference evidence="9 10" key="1">
    <citation type="submission" date="2020-02" db="EMBL/GenBank/DDBJ databases">
        <title>Draft genome sequence of Limisphaera ngatamarikiensis NGM72.4T, a thermophilic Verrucomicrobia grouped in subdivision 3.</title>
        <authorList>
            <person name="Carere C.R."/>
            <person name="Steen J."/>
            <person name="Hugenholtz P."/>
            <person name="Stott M.B."/>
        </authorList>
    </citation>
    <scope>NUCLEOTIDE SEQUENCE [LARGE SCALE GENOMIC DNA]</scope>
    <source>
        <strain evidence="9 10">NGM72.4</strain>
    </source>
</reference>
<evidence type="ECO:0000256" key="2">
    <source>
        <dbReference type="ARBA" id="ARBA00009477"/>
    </source>
</evidence>
<dbReference type="Pfam" id="PF25917">
    <property type="entry name" value="BSH_RND"/>
    <property type="match status" value="1"/>
</dbReference>
<dbReference type="InterPro" id="IPR058626">
    <property type="entry name" value="MdtA-like_b-barrel"/>
</dbReference>
<keyword evidence="10" id="KW-1185">Reference proteome</keyword>
<protein>
    <submittedName>
        <fullName evidence="9">Efflux RND transporter periplasmic adaptor subunit</fullName>
    </submittedName>
</protein>
<dbReference type="Gene3D" id="2.40.420.20">
    <property type="match status" value="1"/>
</dbReference>
<feature type="region of interest" description="Disordered" evidence="4">
    <location>
        <begin position="1"/>
        <end position="31"/>
    </location>
</feature>
<dbReference type="Gene3D" id="2.40.50.100">
    <property type="match status" value="1"/>
</dbReference>
<gene>
    <name evidence="9" type="ORF">G4L39_12425</name>
</gene>
<evidence type="ECO:0000259" key="7">
    <source>
        <dbReference type="Pfam" id="PF25944"/>
    </source>
</evidence>
<organism evidence="9 10">
    <name type="scientific">Limisphaera ngatamarikiensis</name>
    <dbReference type="NCBI Taxonomy" id="1324935"/>
    <lineage>
        <taxon>Bacteria</taxon>
        <taxon>Pseudomonadati</taxon>
        <taxon>Verrucomicrobiota</taxon>
        <taxon>Verrucomicrobiia</taxon>
        <taxon>Limisphaerales</taxon>
        <taxon>Limisphaeraceae</taxon>
        <taxon>Limisphaera</taxon>
    </lineage>
</organism>
<dbReference type="FunFam" id="2.40.420.20:FF:000001">
    <property type="entry name" value="Efflux RND transporter periplasmic adaptor subunit"/>
    <property type="match status" value="1"/>
</dbReference>
<dbReference type="GO" id="GO:0022857">
    <property type="term" value="F:transmembrane transporter activity"/>
    <property type="evidence" value="ECO:0007669"/>
    <property type="project" value="InterPro"/>
</dbReference>
<dbReference type="InterPro" id="IPR058625">
    <property type="entry name" value="MdtA-like_BSH"/>
</dbReference>
<sequence length="415" mass="45451">MKTIHRLIRPRHNPTAPGIPTRAGNASAPKPHPAIHTALTGALLLTLGALVSCGRPPAPPPARIPQVTVTHPVTAPVTNWDEYPAHLEAVDTVEIRSRVAGYLESIHFRDGAEVRAGQLLFVIDPKPYEADLERARAERRRAETQLELARNDFERAQRLRQSRAIADEEYDARAKAVRAAEDALAAARAAETTAELNLAYTRITAPLDGRIGRRLVAIGNMIQGSTMMPGTLLATLVTQDPIYAYFEVPEETFQQYRDRLPGLTQPGTEPVPCELALAGDTDFPHRGHIDFVDNQADPRTGTVRLRAVFPNPDRRLIPGMFARVRLPVEQLQQALLIPEAAILSEQTRKFVYVVNAQGIVEPRPVDPGRSHGTLRIIRSGLQPGDNVVVSGLLMLRPGLKVQVVEPGTAPAQGQH</sequence>
<evidence type="ECO:0000256" key="3">
    <source>
        <dbReference type="SAM" id="Coils"/>
    </source>
</evidence>
<accession>A0A6M1RZK4</accession>
<evidence type="ECO:0000259" key="8">
    <source>
        <dbReference type="Pfam" id="PF25967"/>
    </source>
</evidence>
<dbReference type="GO" id="GO:0005886">
    <property type="term" value="C:plasma membrane"/>
    <property type="evidence" value="ECO:0007669"/>
    <property type="project" value="TreeGrafter"/>
</dbReference>
<dbReference type="Gene3D" id="1.10.287.470">
    <property type="entry name" value="Helix hairpin bin"/>
    <property type="match status" value="1"/>
</dbReference>
<evidence type="ECO:0000256" key="4">
    <source>
        <dbReference type="SAM" id="MobiDB-lite"/>
    </source>
</evidence>
<dbReference type="InterPro" id="IPR006143">
    <property type="entry name" value="RND_pump_MFP"/>
</dbReference>
<dbReference type="Pfam" id="PF25944">
    <property type="entry name" value="Beta-barrel_RND"/>
    <property type="match status" value="1"/>
</dbReference>
<comment type="subcellular location">
    <subcellularLocation>
        <location evidence="1">Cell envelope</location>
    </subcellularLocation>
</comment>
<feature type="domain" description="Multidrug resistance protein MdtA-like alpha-helical hairpin" evidence="5">
    <location>
        <begin position="132"/>
        <end position="201"/>
    </location>
</feature>
<dbReference type="GO" id="GO:0030313">
    <property type="term" value="C:cell envelope"/>
    <property type="evidence" value="ECO:0007669"/>
    <property type="project" value="UniProtKB-SubCell"/>
</dbReference>
<evidence type="ECO:0000259" key="5">
    <source>
        <dbReference type="Pfam" id="PF25876"/>
    </source>
</evidence>
<dbReference type="Proteomes" id="UP000477311">
    <property type="component" value="Unassembled WGS sequence"/>
</dbReference>
<dbReference type="RefSeq" id="WP_165108530.1">
    <property type="nucleotide sequence ID" value="NZ_JAAKYA010000082.1"/>
</dbReference>
<feature type="domain" description="Multidrug resistance protein MdtA-like beta-barrel" evidence="7">
    <location>
        <begin position="241"/>
        <end position="328"/>
    </location>
</feature>
<comment type="caution">
    <text evidence="9">The sequence shown here is derived from an EMBL/GenBank/DDBJ whole genome shotgun (WGS) entry which is preliminary data.</text>
</comment>